<feature type="chain" id="PRO_5047374102" evidence="3">
    <location>
        <begin position="28"/>
        <end position="187"/>
    </location>
</feature>
<dbReference type="InterPro" id="IPR018470">
    <property type="entry name" value="Metal-bd_Tp34-typ"/>
</dbReference>
<accession>A0ABT8AS23</accession>
<evidence type="ECO:0000256" key="3">
    <source>
        <dbReference type="SAM" id="SignalP"/>
    </source>
</evidence>
<organism evidence="4 5">
    <name type="scientific">Methylobacterium longum</name>
    <dbReference type="NCBI Taxonomy" id="767694"/>
    <lineage>
        <taxon>Bacteria</taxon>
        <taxon>Pseudomonadati</taxon>
        <taxon>Pseudomonadota</taxon>
        <taxon>Alphaproteobacteria</taxon>
        <taxon>Hyphomicrobiales</taxon>
        <taxon>Methylobacteriaceae</taxon>
        <taxon>Methylobacterium</taxon>
    </lineage>
</organism>
<comment type="caution">
    <text evidence="4">The sequence shown here is derived from an EMBL/GenBank/DDBJ whole genome shotgun (WGS) entry which is preliminary data.</text>
</comment>
<dbReference type="InterPro" id="IPR038482">
    <property type="entry name" value="Tp34-type_sf"/>
</dbReference>
<evidence type="ECO:0000313" key="5">
    <source>
        <dbReference type="Proteomes" id="UP001244297"/>
    </source>
</evidence>
<evidence type="ECO:0000256" key="1">
    <source>
        <dbReference type="ARBA" id="ARBA00010013"/>
    </source>
</evidence>
<dbReference type="Gene3D" id="2.60.40.2480">
    <property type="entry name" value="Periplasmic metal-binding protein Tp34-type"/>
    <property type="match status" value="1"/>
</dbReference>
<dbReference type="Pfam" id="PF10634">
    <property type="entry name" value="Iron_transport"/>
    <property type="match status" value="1"/>
</dbReference>
<protein>
    <submittedName>
        <fullName evidence="4">Iron transporter</fullName>
    </submittedName>
</protein>
<evidence type="ECO:0000256" key="2">
    <source>
        <dbReference type="ARBA" id="ARBA00022729"/>
    </source>
</evidence>
<proteinExistence type="inferred from homology"/>
<keyword evidence="5" id="KW-1185">Reference proteome</keyword>
<dbReference type="RefSeq" id="WP_238290596.1">
    <property type="nucleotide sequence ID" value="NZ_BPQS01000025.1"/>
</dbReference>
<dbReference type="Proteomes" id="UP001244297">
    <property type="component" value="Unassembled WGS sequence"/>
</dbReference>
<dbReference type="PIRSF" id="PIRSF017018">
    <property type="entry name" value="Tp34"/>
    <property type="match status" value="1"/>
</dbReference>
<keyword evidence="2 3" id="KW-0732">Signal</keyword>
<dbReference type="EMBL" id="JAUFPT010000056">
    <property type="protein sequence ID" value="MDN3572159.1"/>
    <property type="molecule type" value="Genomic_DNA"/>
</dbReference>
<gene>
    <name evidence="4" type="ORF">QWZ18_16200</name>
</gene>
<sequence length="187" mass="20107">MRALNVPPILRGLAAASLLALAGTAMAKEVPIGPHVTRNGLEVAAVYLQPIEMDPPGMMREAAQSDIHLETDIRAAKDNRNGFAEGDWVPALDVRFEAVKLDGDKATDQKVAGMLMPMVANDGPHYGDNVKLFGPGRYRLKVTVAPPGKASHFGRHVDKETGVGPWFEPFDVTQDFTFAGVGKKGAY</sequence>
<feature type="signal peptide" evidence="3">
    <location>
        <begin position="1"/>
        <end position="27"/>
    </location>
</feature>
<comment type="similarity">
    <text evidence="1">Belongs to the UPF0423 family.</text>
</comment>
<evidence type="ECO:0000313" key="4">
    <source>
        <dbReference type="EMBL" id="MDN3572159.1"/>
    </source>
</evidence>
<name>A0ABT8AS23_9HYPH</name>
<reference evidence="5" key="1">
    <citation type="journal article" date="2019" name="Int. J. Syst. Evol. Microbiol.">
        <title>The Global Catalogue of Microorganisms (GCM) 10K type strain sequencing project: providing services to taxonomists for standard genome sequencing and annotation.</title>
        <authorList>
            <consortium name="The Broad Institute Genomics Platform"/>
            <consortium name="The Broad Institute Genome Sequencing Center for Infectious Disease"/>
            <person name="Wu L."/>
            <person name="Ma J."/>
        </authorList>
    </citation>
    <scope>NUCLEOTIDE SEQUENCE [LARGE SCALE GENOMIC DNA]</scope>
    <source>
        <strain evidence="5">CECT 7806</strain>
    </source>
</reference>